<dbReference type="CDD" id="cd16620">
    <property type="entry name" value="vRING-HC-C4C4_RBBP6"/>
    <property type="match status" value="1"/>
</dbReference>
<comment type="subcellular location">
    <subcellularLocation>
        <location evidence="1">Nucleus</location>
    </subcellularLocation>
</comment>
<evidence type="ECO:0000259" key="8">
    <source>
        <dbReference type="PROSITE" id="PS50158"/>
    </source>
</evidence>
<sequence>MSSSVYFKFKSQKEPTRVEFDGTGISVFELKRDIIITSGLGDGTDFDLAIYTEDGKEEYDDDTTIIPRSTTVVARRLPPMKPGAGRAARYVSGKMPVNAKNASRREQTAKATAKSTSNAIEQMNNAMTEDEKLQAMFAAQSEQWNAQQEEMSHQTPIFKPGTRRPANVPDHEPPNGYICYRCGEKGHWIQLCPTNDNPEFDNRPRVKRTTGIPRSFLKTVDKAAVLAQAAEDDTKAPSGIMVNADGDFVIAEPDKASWEKFQAKTKSGAAAQEVAALGDKALQERGLECPIDKKMFIDPMKTPCCSRTYCNDCITNALIESDFVCPGCQSEGVLIDDLKADEEAEQKIQEYQNDKDANQKKAAAGGEEAKKDEKAAADASTTSPKPAGATPATTDAKSTTDATSKAGSKSPTAAAASTPTPQPEVAAQKDGAASTDVSAGQQVNNKKRPADTEAVNPKIPKAPKAMQQQQQQQQQQNAQMMGGFGMNGMNGMGDMSAMGMNGMGMPGMMNMGNMGMMPFGGMPMMNFGMNGMGGNMGNMNMMNPMMGMNGMNGYGNGGGYNNYNNNGGYGRGNYNNNNWNNGNRGGYNNGGYNNHHNQRYNNYNNQGQGHNNYSQNNNHQNSNNHANNNNGGGGMNGSNGNNQANMQGNGVGNGAGPNNGGGNNNGGPEDDAYFRKPVNPTRHFNKPKRVRPSDYREL</sequence>
<dbReference type="InterPro" id="IPR013083">
    <property type="entry name" value="Znf_RING/FYVE/PHD"/>
</dbReference>
<keyword evidence="4" id="KW-0862">Zinc</keyword>
<dbReference type="Gene3D" id="3.10.20.90">
    <property type="entry name" value="Phosphatidylinositol 3-kinase Catalytic Subunit, Chain A, domain 1"/>
    <property type="match status" value="1"/>
</dbReference>
<dbReference type="Gene3D" id="4.10.60.10">
    <property type="entry name" value="Zinc finger, CCHC-type"/>
    <property type="match status" value="1"/>
</dbReference>
<accession>A0ABR3ZQ68</accession>
<proteinExistence type="predicted"/>
<evidence type="ECO:0000313" key="11">
    <source>
        <dbReference type="Proteomes" id="UP001583186"/>
    </source>
</evidence>
<evidence type="ECO:0000256" key="2">
    <source>
        <dbReference type="ARBA" id="ARBA00022723"/>
    </source>
</evidence>
<feature type="compositionally biased region" description="Basic and acidic residues" evidence="7">
    <location>
        <begin position="367"/>
        <end position="376"/>
    </location>
</feature>
<evidence type="ECO:0000256" key="7">
    <source>
        <dbReference type="SAM" id="MobiDB-lite"/>
    </source>
</evidence>
<evidence type="ECO:0000256" key="5">
    <source>
        <dbReference type="ARBA" id="ARBA00023242"/>
    </source>
</evidence>
<dbReference type="EMBL" id="JAWCUI010000003">
    <property type="protein sequence ID" value="KAL1902838.1"/>
    <property type="molecule type" value="Genomic_DNA"/>
</dbReference>
<feature type="region of interest" description="Disordered" evidence="7">
    <location>
        <begin position="350"/>
        <end position="456"/>
    </location>
</feature>
<dbReference type="Proteomes" id="UP001583186">
    <property type="component" value="Unassembled WGS sequence"/>
</dbReference>
<dbReference type="SUPFAM" id="SSF57850">
    <property type="entry name" value="RING/U-box"/>
    <property type="match status" value="1"/>
</dbReference>
<protein>
    <submittedName>
        <fullName evidence="10">Protein mpe1</fullName>
    </submittedName>
</protein>
<keyword evidence="3 6" id="KW-0863">Zinc-finger</keyword>
<evidence type="ECO:0000256" key="6">
    <source>
        <dbReference type="PROSITE-ProRule" id="PRU00047"/>
    </source>
</evidence>
<dbReference type="Pfam" id="PF08783">
    <property type="entry name" value="DWNN"/>
    <property type="match status" value="1"/>
</dbReference>
<dbReference type="SMART" id="SM01180">
    <property type="entry name" value="DWNN"/>
    <property type="match status" value="1"/>
</dbReference>
<feature type="compositionally biased region" description="Basic and acidic residues" evidence="7">
    <location>
        <begin position="350"/>
        <end position="359"/>
    </location>
</feature>
<dbReference type="Pfam" id="PF13696">
    <property type="entry name" value="zf-CCHC_2"/>
    <property type="match status" value="1"/>
</dbReference>
<feature type="compositionally biased region" description="Low complexity" evidence="7">
    <location>
        <begin position="638"/>
        <end position="648"/>
    </location>
</feature>
<evidence type="ECO:0000256" key="4">
    <source>
        <dbReference type="ARBA" id="ARBA00022833"/>
    </source>
</evidence>
<dbReference type="PROSITE" id="PS51282">
    <property type="entry name" value="DWNN"/>
    <property type="match status" value="1"/>
</dbReference>
<dbReference type="PANTHER" id="PTHR15439">
    <property type="entry name" value="RETINOBLASTOMA-BINDING PROTEIN 6"/>
    <property type="match status" value="1"/>
</dbReference>
<gene>
    <name evidence="10" type="primary">MPE1</name>
    <name evidence="10" type="ORF">Sste5346_000749</name>
</gene>
<dbReference type="PANTHER" id="PTHR15439:SF0">
    <property type="entry name" value="CELL DIVISION CYCLE AND APOPTOSIS REGULATOR PROTEIN 1-RELATED"/>
    <property type="match status" value="1"/>
</dbReference>
<dbReference type="Gene3D" id="3.30.40.10">
    <property type="entry name" value="Zinc/RING finger domain, C3HC4 (zinc finger)"/>
    <property type="match status" value="1"/>
</dbReference>
<dbReference type="SUPFAM" id="SSF57756">
    <property type="entry name" value="Retrovirus zinc finger-like domains"/>
    <property type="match status" value="1"/>
</dbReference>
<evidence type="ECO:0000256" key="3">
    <source>
        <dbReference type="ARBA" id="ARBA00022771"/>
    </source>
</evidence>
<evidence type="ECO:0000313" key="10">
    <source>
        <dbReference type="EMBL" id="KAL1902838.1"/>
    </source>
</evidence>
<feature type="compositionally biased region" description="Low complexity" evidence="7">
    <location>
        <begin position="389"/>
        <end position="419"/>
    </location>
</feature>
<organism evidence="10 11">
    <name type="scientific">Sporothrix stenoceras</name>
    <dbReference type="NCBI Taxonomy" id="5173"/>
    <lineage>
        <taxon>Eukaryota</taxon>
        <taxon>Fungi</taxon>
        <taxon>Dikarya</taxon>
        <taxon>Ascomycota</taxon>
        <taxon>Pezizomycotina</taxon>
        <taxon>Sordariomycetes</taxon>
        <taxon>Sordariomycetidae</taxon>
        <taxon>Ophiostomatales</taxon>
        <taxon>Ophiostomataceae</taxon>
        <taxon>Sporothrix</taxon>
    </lineage>
</organism>
<dbReference type="InterPro" id="IPR001878">
    <property type="entry name" value="Znf_CCHC"/>
</dbReference>
<dbReference type="PROSITE" id="PS50158">
    <property type="entry name" value="ZF_CCHC"/>
    <property type="match status" value="1"/>
</dbReference>
<reference evidence="10 11" key="1">
    <citation type="journal article" date="2024" name="IMA Fungus">
        <title>IMA Genome - F19 : A genome assembly and annotation guide to empower mycologists, including annotated draft genome sequences of Ceratocystis pirilliformis, Diaporthe australafricana, Fusarium ophioides, Paecilomyces lecythidis, and Sporothrix stenoceras.</title>
        <authorList>
            <person name="Aylward J."/>
            <person name="Wilson A.M."/>
            <person name="Visagie C.M."/>
            <person name="Spraker J."/>
            <person name="Barnes I."/>
            <person name="Buitendag C."/>
            <person name="Ceriani C."/>
            <person name="Del Mar Angel L."/>
            <person name="du Plessis D."/>
            <person name="Fuchs T."/>
            <person name="Gasser K."/>
            <person name="Kramer D."/>
            <person name="Li W."/>
            <person name="Munsamy K."/>
            <person name="Piso A."/>
            <person name="Price J.L."/>
            <person name="Sonnekus B."/>
            <person name="Thomas C."/>
            <person name="van der Nest A."/>
            <person name="van Dijk A."/>
            <person name="van Heerden A."/>
            <person name="van Vuuren N."/>
            <person name="Yilmaz N."/>
            <person name="Duong T.A."/>
            <person name="van der Merwe N.A."/>
            <person name="Wingfield M.J."/>
            <person name="Wingfield B.D."/>
        </authorList>
    </citation>
    <scope>NUCLEOTIDE SEQUENCE [LARGE SCALE GENOMIC DNA]</scope>
    <source>
        <strain evidence="10 11">CMW 5346</strain>
    </source>
</reference>
<dbReference type="SMART" id="SM00343">
    <property type="entry name" value="ZnF_C2HC"/>
    <property type="match status" value="1"/>
</dbReference>
<feature type="domain" description="CCHC-type" evidence="8">
    <location>
        <begin position="179"/>
        <end position="193"/>
    </location>
</feature>
<feature type="region of interest" description="Disordered" evidence="7">
    <location>
        <begin position="585"/>
        <end position="698"/>
    </location>
</feature>
<feature type="compositionally biased region" description="Low complexity" evidence="7">
    <location>
        <begin position="590"/>
        <end position="629"/>
    </location>
</feature>
<feature type="compositionally biased region" description="Gly residues" evidence="7">
    <location>
        <begin position="649"/>
        <end position="665"/>
    </location>
</feature>
<keyword evidence="5" id="KW-0539">Nucleus</keyword>
<evidence type="ECO:0000256" key="1">
    <source>
        <dbReference type="ARBA" id="ARBA00004123"/>
    </source>
</evidence>
<comment type="caution">
    <text evidence="10">The sequence shown here is derived from an EMBL/GenBank/DDBJ whole genome shotgun (WGS) entry which is preliminary data.</text>
</comment>
<keyword evidence="2" id="KW-0479">Metal-binding</keyword>
<keyword evidence="11" id="KW-1185">Reference proteome</keyword>
<dbReference type="InterPro" id="IPR025829">
    <property type="entry name" value="Zn_knuckle_CX2CX3GHX4C"/>
</dbReference>
<feature type="domain" description="DWNN" evidence="9">
    <location>
        <begin position="5"/>
        <end position="78"/>
    </location>
</feature>
<evidence type="ECO:0000259" key="9">
    <source>
        <dbReference type="PROSITE" id="PS51282"/>
    </source>
</evidence>
<feature type="compositionally biased region" description="Polar residues" evidence="7">
    <location>
        <begin position="435"/>
        <end position="444"/>
    </location>
</feature>
<name>A0ABR3ZQ68_9PEZI</name>
<dbReference type="InterPro" id="IPR033489">
    <property type="entry name" value="RBBP6"/>
</dbReference>
<dbReference type="InterPro" id="IPR036875">
    <property type="entry name" value="Znf_CCHC_sf"/>
</dbReference>
<dbReference type="InterPro" id="IPR014891">
    <property type="entry name" value="DWNN_domain"/>
</dbReference>